<evidence type="ECO:0000313" key="1">
    <source>
        <dbReference type="EMBL" id="AKL88186.1"/>
    </source>
</evidence>
<dbReference type="Proteomes" id="UP000204451">
    <property type="component" value="Segment"/>
</dbReference>
<dbReference type="EMBL" id="KR063279">
    <property type="protein sequence ID" value="AKL88186.1"/>
    <property type="molecule type" value="Genomic_DNA"/>
</dbReference>
<reference evidence="1 2" key="1">
    <citation type="journal article" date="2015" name="PLoS ONE">
        <title>Lysis to Kill: Evaluation of the Lytic Abilities, and Genomics of Nine Bacteriophages Infective for Gordonia spp. and Their Potential Use in Activated Sludge Foam Biocontrol.</title>
        <authorList>
            <person name="Dyson Z.A."/>
            <person name="Tucci J."/>
            <person name="Seviour R.J."/>
            <person name="Petrovski S."/>
        </authorList>
    </citation>
    <scope>NUCLEOTIDE SEQUENCE [LARGE SCALE GENOMIC DNA]</scope>
</reference>
<name>A0A0K0NKG8_9CAUD</name>
<sequence length="334" mass="36653">MADVWSNSYFDDFSGDLSKWSFLRDNPNDPPYIVGGNLVFPEAPYSGAFGPGLWEMTGSTVYLNVLDWGDKLNFGPLTFDSVNGLRSAYDPSTLIRAAQDAPNLLLIEFTNTSIYISQSGDNGSTWNQIYAGDVSPTFQAATGMNNPCEWEIDTAGAPVVGSFNVDPAGVTVNRSKYCENVDVTQMLGQVGEEIPRWIGDSYDDAIHLASEEIDMMVGRVYSLPLVLKPGSTDQLLIKKICRFITTGRVLMAASSAQETNQVHKYASYLLIQAQNALDAIVAGKLKLNDQTPAENTEQDYDSGPTIFLSDEDSFIRWFYGYGEAEFDVPSPGRS</sequence>
<dbReference type="KEGG" id="vg:26516880"/>
<protein>
    <submittedName>
        <fullName evidence="1">Uncharacterized protein</fullName>
    </submittedName>
</protein>
<organism evidence="1 2">
    <name type="scientific">Gordonia phage GMA3</name>
    <dbReference type="NCBI Taxonomy" id="1647284"/>
    <lineage>
        <taxon>Viruses</taxon>
        <taxon>Duplodnaviria</taxon>
        <taxon>Heunggongvirae</taxon>
        <taxon>Uroviricota</taxon>
        <taxon>Caudoviricetes</taxon>
        <taxon>Gamtrevirus</taxon>
        <taxon>Gamtrevirus GMA3</taxon>
    </lineage>
</organism>
<dbReference type="OrthoDB" id="21977at10239"/>
<proteinExistence type="predicted"/>
<keyword evidence="2" id="KW-1185">Reference proteome</keyword>
<gene>
    <name evidence="1" type="ORF">GMA3_9</name>
</gene>
<evidence type="ECO:0000313" key="2">
    <source>
        <dbReference type="Proteomes" id="UP000204451"/>
    </source>
</evidence>
<accession>A0A0K0NKG8</accession>
<dbReference type="GeneID" id="26516880"/>
<dbReference type="RefSeq" id="YP_009188577.1">
    <property type="nucleotide sequence ID" value="NC_028668.1"/>
</dbReference>